<evidence type="ECO:0000256" key="2">
    <source>
        <dbReference type="SAM" id="SignalP"/>
    </source>
</evidence>
<keyword evidence="4" id="KW-1185">Reference proteome</keyword>
<feature type="signal peptide" evidence="2">
    <location>
        <begin position="1"/>
        <end position="23"/>
    </location>
</feature>
<dbReference type="Proteomes" id="UP000593571">
    <property type="component" value="Unassembled WGS sequence"/>
</dbReference>
<comment type="caution">
    <text evidence="3">The sequence shown here is derived from an EMBL/GenBank/DDBJ whole genome shotgun (WGS) entry which is preliminary data.</text>
</comment>
<organism evidence="3 4">
    <name type="scientific">Rousettus aegyptiacus</name>
    <name type="common">Egyptian fruit bat</name>
    <name type="synonym">Pteropus aegyptiacus</name>
    <dbReference type="NCBI Taxonomy" id="9407"/>
    <lineage>
        <taxon>Eukaryota</taxon>
        <taxon>Metazoa</taxon>
        <taxon>Chordata</taxon>
        <taxon>Craniata</taxon>
        <taxon>Vertebrata</taxon>
        <taxon>Euteleostomi</taxon>
        <taxon>Mammalia</taxon>
        <taxon>Eutheria</taxon>
        <taxon>Laurasiatheria</taxon>
        <taxon>Chiroptera</taxon>
        <taxon>Yinpterochiroptera</taxon>
        <taxon>Pteropodoidea</taxon>
        <taxon>Pteropodidae</taxon>
        <taxon>Rousettinae</taxon>
        <taxon>Rousettus</taxon>
    </lineage>
</organism>
<feature type="chain" id="PRO_5029643732" evidence="2">
    <location>
        <begin position="24"/>
        <end position="309"/>
    </location>
</feature>
<dbReference type="EMBL" id="JACASE010000001">
    <property type="protein sequence ID" value="KAF6505861.1"/>
    <property type="molecule type" value="Genomic_DNA"/>
</dbReference>
<feature type="region of interest" description="Disordered" evidence="1">
    <location>
        <begin position="27"/>
        <end position="91"/>
    </location>
</feature>
<gene>
    <name evidence="3" type="ORF">HJG63_007754</name>
</gene>
<sequence>MQPQGSSLCLSLARLIFIASTQGLADLSSPARRMPGSGRCQKMHESRQRPVATWRGGHGGRPAQLAPTRPTKDRPQRGGGFERASASQRPRATWPRRAACLPCRCSAGATDLRPQPCRGRQRCCWLCSGDVSVRNGALQPNQRLAADQSPRARTALARSCPVGPPGPRGLSPDAGAECGSIPQRPALRAGAARCHLCRVRRPPSLLAGRVGVAAGVVSCRVYLWGPCGKCRARVPCRSASPPSASSTEELPVEAPIGGRPGEMCRCQQVTWEDVRRLPETPGDPSPRAPGCASVRRWSWGVSEGSCTLS</sequence>
<evidence type="ECO:0000313" key="3">
    <source>
        <dbReference type="EMBL" id="KAF6505861.1"/>
    </source>
</evidence>
<keyword evidence="2" id="KW-0732">Signal</keyword>
<evidence type="ECO:0000313" key="4">
    <source>
        <dbReference type="Proteomes" id="UP000593571"/>
    </source>
</evidence>
<reference evidence="3 4" key="1">
    <citation type="journal article" date="2020" name="Nature">
        <title>Six reference-quality genomes reveal evolution of bat adaptations.</title>
        <authorList>
            <person name="Jebb D."/>
            <person name="Huang Z."/>
            <person name="Pippel M."/>
            <person name="Hughes G.M."/>
            <person name="Lavrichenko K."/>
            <person name="Devanna P."/>
            <person name="Winkler S."/>
            <person name="Jermiin L.S."/>
            <person name="Skirmuntt E.C."/>
            <person name="Katzourakis A."/>
            <person name="Burkitt-Gray L."/>
            <person name="Ray D.A."/>
            <person name="Sullivan K.A.M."/>
            <person name="Roscito J.G."/>
            <person name="Kirilenko B.M."/>
            <person name="Davalos L.M."/>
            <person name="Corthals A.P."/>
            <person name="Power M.L."/>
            <person name="Jones G."/>
            <person name="Ransome R.D."/>
            <person name="Dechmann D.K.N."/>
            <person name="Locatelli A.G."/>
            <person name="Puechmaille S.J."/>
            <person name="Fedrigo O."/>
            <person name="Jarvis E.D."/>
            <person name="Hiller M."/>
            <person name="Vernes S.C."/>
            <person name="Myers E.W."/>
            <person name="Teeling E.C."/>
        </authorList>
    </citation>
    <scope>NUCLEOTIDE SEQUENCE [LARGE SCALE GENOMIC DNA]</scope>
    <source>
        <strain evidence="3">MRouAeg1</strain>
        <tissue evidence="3">Muscle</tissue>
    </source>
</reference>
<dbReference type="AlphaFoldDB" id="A0A7J8KAQ2"/>
<accession>A0A7J8KAQ2</accession>
<name>A0A7J8KAQ2_ROUAE</name>
<evidence type="ECO:0000256" key="1">
    <source>
        <dbReference type="SAM" id="MobiDB-lite"/>
    </source>
</evidence>
<proteinExistence type="predicted"/>
<protein>
    <submittedName>
        <fullName evidence="3">Uncharacterized protein</fullName>
    </submittedName>
</protein>